<reference evidence="2" key="1">
    <citation type="submission" date="2016-02" db="EMBL/GenBank/DDBJ databases">
        <authorList>
            <person name="Galindez B."/>
            <person name="Foltz S."/>
            <person name="Bersano I."/>
            <person name="Hermes F."/>
            <person name="Dandamudi K."/>
            <person name="Shi R."/>
            <person name="Carvalho R."/>
            <person name="Koparde V.N."/>
            <person name="Lee V."/>
            <person name="Buck G."/>
            <person name="Serrano M.G."/>
            <person name="Johnson A."/>
        </authorList>
    </citation>
    <scope>NUCLEOTIDE SEQUENCE [LARGE SCALE GENOMIC DNA]</scope>
</reference>
<sequence length="122" mass="14035">MMYADIPDANTVRTVSMIHKFSIREKVMKEIRAAIVDEIDKASREGALSTMLIPSEFRRTEAINKLFSWYDEYKEVLDDFVAKGYAIEYVEGRESKICGMSDSPPYIVVEWKGINLEKGDDK</sequence>
<proteinExistence type="predicted"/>
<dbReference type="RefSeq" id="YP_009281021.1">
    <property type="nucleotide sequence ID" value="NC_031027.1"/>
</dbReference>
<evidence type="ECO:0000313" key="1">
    <source>
        <dbReference type="EMBL" id="AMW63138.1"/>
    </source>
</evidence>
<name>A0A143FMX8_9CAUD</name>
<dbReference type="KEGG" id="vg:29063118"/>
<organism evidence="1 2">
    <name type="scientific">Bacillus phage SageFayge</name>
    <dbReference type="NCBI Taxonomy" id="1805954"/>
    <lineage>
        <taxon>Viruses</taxon>
        <taxon>Duplodnaviria</taxon>
        <taxon>Heunggongvirae</taxon>
        <taxon>Uroviricota</taxon>
        <taxon>Caudoviricetes</taxon>
        <taxon>Herelleviridae</taxon>
        <taxon>Bastillevirinae</taxon>
        <taxon>Wphvirus</taxon>
        <taxon>Wphvirus megatron</taxon>
    </lineage>
</organism>
<dbReference type="EMBL" id="KU737350">
    <property type="protein sequence ID" value="AMW63138.1"/>
    <property type="molecule type" value="Genomic_DNA"/>
</dbReference>
<dbReference type="GeneID" id="29063118"/>
<protein>
    <submittedName>
        <fullName evidence="1">Uncharacterized protein</fullName>
    </submittedName>
</protein>
<accession>A0A143FMX8</accession>
<gene>
    <name evidence="1" type="ORF">SAGEFAYGE_218</name>
</gene>
<dbReference type="Proteomes" id="UP000201239">
    <property type="component" value="Segment"/>
</dbReference>
<evidence type="ECO:0000313" key="2">
    <source>
        <dbReference type="Proteomes" id="UP000201239"/>
    </source>
</evidence>